<evidence type="ECO:0000256" key="5">
    <source>
        <dbReference type="ARBA" id="ARBA00022833"/>
    </source>
</evidence>
<dbReference type="OrthoDB" id="3626597at2759"/>
<comment type="similarity">
    <text evidence="2 7">Belongs to the peptidase M14 family.</text>
</comment>
<dbReference type="Gene3D" id="3.40.630.10">
    <property type="entry name" value="Zn peptidases"/>
    <property type="match status" value="1"/>
</dbReference>
<reference evidence="9 10" key="1">
    <citation type="submission" date="2016-07" db="EMBL/GenBank/DDBJ databases">
        <title>Pervasive Adenine N6-methylation of Active Genes in Fungi.</title>
        <authorList>
            <consortium name="DOE Joint Genome Institute"/>
            <person name="Mondo S.J."/>
            <person name="Dannebaum R.O."/>
            <person name="Kuo R.C."/>
            <person name="Labutti K."/>
            <person name="Haridas S."/>
            <person name="Kuo A."/>
            <person name="Salamov A."/>
            <person name="Ahrendt S.R."/>
            <person name="Lipzen A."/>
            <person name="Sullivan W."/>
            <person name="Andreopoulos W.B."/>
            <person name="Clum A."/>
            <person name="Lindquist E."/>
            <person name="Daum C."/>
            <person name="Ramamoorthy G.K."/>
            <person name="Gryganskyi A."/>
            <person name="Culley D."/>
            <person name="Magnuson J.K."/>
            <person name="James T.Y."/>
            <person name="O'Malley M.A."/>
            <person name="Stajich J.E."/>
            <person name="Spatafora J.W."/>
            <person name="Visel A."/>
            <person name="Grigoriev I.V."/>
        </authorList>
    </citation>
    <scope>NUCLEOTIDE SEQUENCE [LARGE SCALE GENOMIC DNA]</scope>
    <source>
        <strain evidence="9 10">NRRL 3116</strain>
    </source>
</reference>
<dbReference type="GO" id="GO:0008270">
    <property type="term" value="F:zinc ion binding"/>
    <property type="evidence" value="ECO:0007669"/>
    <property type="project" value="InterPro"/>
</dbReference>
<dbReference type="InParanoid" id="A0A1Y2G5P7"/>
<sequence length="115" mass="12668">MIPFGGDCSSVPRDEEDIMEGALGATKALRAVHGKKYTVGSICNVIYQASGGSIDWTYAKGQVKYSYGVELRDTGRYGFLLPETEIIPSGEETFAAVMSLASFIRKREKQWGYMI</sequence>
<gene>
    <name evidence="9" type="ORF">BCR41DRAFT_239215</name>
</gene>
<evidence type="ECO:0000256" key="4">
    <source>
        <dbReference type="ARBA" id="ARBA00022801"/>
    </source>
</evidence>
<dbReference type="GO" id="GO:0006508">
    <property type="term" value="P:proteolysis"/>
    <property type="evidence" value="ECO:0007669"/>
    <property type="project" value="UniProtKB-KW"/>
</dbReference>
<evidence type="ECO:0000256" key="1">
    <source>
        <dbReference type="ARBA" id="ARBA00001947"/>
    </source>
</evidence>
<feature type="active site" description="Proton donor/acceptor" evidence="7">
    <location>
        <position position="70"/>
    </location>
</feature>
<dbReference type="PANTHER" id="PTHR11705:SF143">
    <property type="entry name" value="SLL0236 PROTEIN"/>
    <property type="match status" value="1"/>
</dbReference>
<dbReference type="AlphaFoldDB" id="A0A1Y2G5P7"/>
<dbReference type="RefSeq" id="XP_021875428.1">
    <property type="nucleotide sequence ID" value="XM_022020117.1"/>
</dbReference>
<keyword evidence="6" id="KW-0482">Metalloprotease</keyword>
<evidence type="ECO:0000256" key="2">
    <source>
        <dbReference type="ARBA" id="ARBA00005988"/>
    </source>
</evidence>
<comment type="cofactor">
    <cofactor evidence="1">
        <name>Zn(2+)</name>
        <dbReference type="ChEBI" id="CHEBI:29105"/>
    </cofactor>
</comment>
<dbReference type="InterPro" id="IPR000834">
    <property type="entry name" value="Peptidase_M14"/>
</dbReference>
<evidence type="ECO:0000259" key="8">
    <source>
        <dbReference type="PROSITE" id="PS52035"/>
    </source>
</evidence>
<dbReference type="GO" id="GO:0005615">
    <property type="term" value="C:extracellular space"/>
    <property type="evidence" value="ECO:0007669"/>
    <property type="project" value="TreeGrafter"/>
</dbReference>
<evidence type="ECO:0000256" key="7">
    <source>
        <dbReference type="PROSITE-ProRule" id="PRU01379"/>
    </source>
</evidence>
<dbReference type="STRING" id="64571.A0A1Y2G5P7"/>
<dbReference type="PANTHER" id="PTHR11705">
    <property type="entry name" value="PROTEASE FAMILY M14 CARBOXYPEPTIDASE A,B"/>
    <property type="match status" value="1"/>
</dbReference>
<dbReference type="EMBL" id="MCFF01000080">
    <property type="protein sequence ID" value="ORY95991.1"/>
    <property type="molecule type" value="Genomic_DNA"/>
</dbReference>
<dbReference type="SUPFAM" id="SSF53187">
    <property type="entry name" value="Zn-dependent exopeptidases"/>
    <property type="match status" value="1"/>
</dbReference>
<evidence type="ECO:0000313" key="10">
    <source>
        <dbReference type="Proteomes" id="UP000193648"/>
    </source>
</evidence>
<dbReference type="Pfam" id="PF00246">
    <property type="entry name" value="Peptidase_M14"/>
    <property type="match status" value="1"/>
</dbReference>
<name>A0A1Y2G5P7_9FUNG</name>
<proteinExistence type="inferred from homology"/>
<feature type="domain" description="Peptidase M14" evidence="8">
    <location>
        <begin position="1"/>
        <end position="104"/>
    </location>
</feature>
<protein>
    <recommendedName>
        <fullName evidence="8">Peptidase M14 domain-containing protein</fullName>
    </recommendedName>
</protein>
<organism evidence="9 10">
    <name type="scientific">Lobosporangium transversale</name>
    <dbReference type="NCBI Taxonomy" id="64571"/>
    <lineage>
        <taxon>Eukaryota</taxon>
        <taxon>Fungi</taxon>
        <taxon>Fungi incertae sedis</taxon>
        <taxon>Mucoromycota</taxon>
        <taxon>Mortierellomycotina</taxon>
        <taxon>Mortierellomycetes</taxon>
        <taxon>Mortierellales</taxon>
        <taxon>Mortierellaceae</taxon>
        <taxon>Lobosporangium</taxon>
    </lineage>
</organism>
<comment type="caution">
    <text evidence="9">The sequence shown here is derived from an EMBL/GenBank/DDBJ whole genome shotgun (WGS) entry which is preliminary data.</text>
</comment>
<evidence type="ECO:0000313" key="9">
    <source>
        <dbReference type="EMBL" id="ORY95991.1"/>
    </source>
</evidence>
<keyword evidence="4" id="KW-0378">Hydrolase</keyword>
<dbReference type="GeneID" id="33561961"/>
<dbReference type="PROSITE" id="PS52035">
    <property type="entry name" value="PEPTIDASE_M14"/>
    <property type="match status" value="1"/>
</dbReference>
<evidence type="ECO:0000256" key="3">
    <source>
        <dbReference type="ARBA" id="ARBA00022670"/>
    </source>
</evidence>
<keyword evidence="5" id="KW-0862">Zinc</keyword>
<keyword evidence="10" id="KW-1185">Reference proteome</keyword>
<dbReference type="Proteomes" id="UP000193648">
    <property type="component" value="Unassembled WGS sequence"/>
</dbReference>
<keyword evidence="3" id="KW-0645">Protease</keyword>
<evidence type="ECO:0000256" key="6">
    <source>
        <dbReference type="ARBA" id="ARBA00023049"/>
    </source>
</evidence>
<dbReference type="GO" id="GO:0004181">
    <property type="term" value="F:metallocarboxypeptidase activity"/>
    <property type="evidence" value="ECO:0007669"/>
    <property type="project" value="InterPro"/>
</dbReference>
<accession>A0A1Y2G5P7</accession>